<proteinExistence type="predicted"/>
<keyword evidence="2" id="KW-1185">Reference proteome</keyword>
<sequence>MELFVVQKTCITLVVNPPSFALNDAPTICQHFPFGDHHLVSSWRGSIFILWRREEVSIHFFEELIATASVLVMDNPRNIFSDV</sequence>
<protein>
    <submittedName>
        <fullName evidence="1">Uncharacterized protein</fullName>
    </submittedName>
</protein>
<accession>A0ACB9L459</accession>
<name>A0ACB9L459_9MYRT</name>
<organism evidence="1 2">
    <name type="scientific">Melastoma candidum</name>
    <dbReference type="NCBI Taxonomy" id="119954"/>
    <lineage>
        <taxon>Eukaryota</taxon>
        <taxon>Viridiplantae</taxon>
        <taxon>Streptophyta</taxon>
        <taxon>Embryophyta</taxon>
        <taxon>Tracheophyta</taxon>
        <taxon>Spermatophyta</taxon>
        <taxon>Magnoliopsida</taxon>
        <taxon>eudicotyledons</taxon>
        <taxon>Gunneridae</taxon>
        <taxon>Pentapetalae</taxon>
        <taxon>rosids</taxon>
        <taxon>malvids</taxon>
        <taxon>Myrtales</taxon>
        <taxon>Melastomataceae</taxon>
        <taxon>Melastomatoideae</taxon>
        <taxon>Melastomateae</taxon>
        <taxon>Melastoma</taxon>
    </lineage>
</organism>
<dbReference type="EMBL" id="CM042891">
    <property type="protein sequence ID" value="KAI4304186.1"/>
    <property type="molecule type" value="Genomic_DNA"/>
</dbReference>
<reference evidence="2" key="1">
    <citation type="journal article" date="2023" name="Front. Plant Sci.">
        <title>Chromosomal-level genome assembly of Melastoma candidum provides insights into trichome evolution.</title>
        <authorList>
            <person name="Zhong Y."/>
            <person name="Wu W."/>
            <person name="Sun C."/>
            <person name="Zou P."/>
            <person name="Liu Y."/>
            <person name="Dai S."/>
            <person name="Zhou R."/>
        </authorList>
    </citation>
    <scope>NUCLEOTIDE SEQUENCE [LARGE SCALE GENOMIC DNA]</scope>
</reference>
<gene>
    <name evidence="1" type="ORF">MLD38_039735</name>
</gene>
<comment type="caution">
    <text evidence="1">The sequence shown here is derived from an EMBL/GenBank/DDBJ whole genome shotgun (WGS) entry which is preliminary data.</text>
</comment>
<evidence type="ECO:0000313" key="2">
    <source>
        <dbReference type="Proteomes" id="UP001057402"/>
    </source>
</evidence>
<dbReference type="Proteomes" id="UP001057402">
    <property type="component" value="Chromosome 12"/>
</dbReference>
<evidence type="ECO:0000313" key="1">
    <source>
        <dbReference type="EMBL" id="KAI4304186.1"/>
    </source>
</evidence>